<dbReference type="InterPro" id="IPR036249">
    <property type="entry name" value="Thioredoxin-like_sf"/>
</dbReference>
<dbReference type="EMBL" id="KQ947433">
    <property type="protein sequence ID" value="KUJ08952.1"/>
    <property type="molecule type" value="Genomic_DNA"/>
</dbReference>
<gene>
    <name evidence="2" type="ORF">LY89DRAFT_690522</name>
</gene>
<accession>A0A132B973</accession>
<keyword evidence="3" id="KW-1185">Reference proteome</keyword>
<dbReference type="AlphaFoldDB" id="A0A132B973"/>
<name>A0A132B973_MOLSC</name>
<proteinExistence type="predicted"/>
<reference evidence="2 3" key="1">
    <citation type="submission" date="2015-10" db="EMBL/GenBank/DDBJ databases">
        <title>Full genome of DAOMC 229536 Phialocephala scopiformis, a fungal endophyte of spruce producing the potent anti-insectan compound rugulosin.</title>
        <authorList>
            <consortium name="DOE Joint Genome Institute"/>
            <person name="Walker A.K."/>
            <person name="Frasz S.L."/>
            <person name="Seifert K.A."/>
            <person name="Miller J.D."/>
            <person name="Mondo S.J."/>
            <person name="Labutti K."/>
            <person name="Lipzen A."/>
            <person name="Dockter R."/>
            <person name="Kennedy M."/>
            <person name="Grigoriev I.V."/>
            <person name="Spatafora J.W."/>
        </authorList>
    </citation>
    <scope>NUCLEOTIDE SEQUENCE [LARGE SCALE GENOMIC DNA]</scope>
    <source>
        <strain evidence="2 3">CBS 120377</strain>
    </source>
</reference>
<dbReference type="KEGG" id="psco:LY89DRAFT_690522"/>
<dbReference type="InParanoid" id="A0A132B973"/>
<dbReference type="OrthoDB" id="3495587at2759"/>
<dbReference type="GeneID" id="28825841"/>
<feature type="region of interest" description="Disordered" evidence="1">
    <location>
        <begin position="14"/>
        <end position="40"/>
    </location>
</feature>
<protein>
    <recommendedName>
        <fullName evidence="4">Thioredoxin-like protein</fullName>
    </recommendedName>
</protein>
<dbReference type="Proteomes" id="UP000070700">
    <property type="component" value="Unassembled WGS sequence"/>
</dbReference>
<dbReference type="RefSeq" id="XP_018063307.1">
    <property type="nucleotide sequence ID" value="XM_018216115.1"/>
</dbReference>
<evidence type="ECO:0000256" key="1">
    <source>
        <dbReference type="SAM" id="MobiDB-lite"/>
    </source>
</evidence>
<evidence type="ECO:0000313" key="3">
    <source>
        <dbReference type="Proteomes" id="UP000070700"/>
    </source>
</evidence>
<evidence type="ECO:0000313" key="2">
    <source>
        <dbReference type="EMBL" id="KUJ08952.1"/>
    </source>
</evidence>
<organism evidence="2 3">
    <name type="scientific">Mollisia scopiformis</name>
    <name type="common">Conifer needle endophyte fungus</name>
    <name type="synonym">Phialocephala scopiformis</name>
    <dbReference type="NCBI Taxonomy" id="149040"/>
    <lineage>
        <taxon>Eukaryota</taxon>
        <taxon>Fungi</taxon>
        <taxon>Dikarya</taxon>
        <taxon>Ascomycota</taxon>
        <taxon>Pezizomycotina</taxon>
        <taxon>Leotiomycetes</taxon>
        <taxon>Helotiales</taxon>
        <taxon>Mollisiaceae</taxon>
        <taxon>Mollisia</taxon>
    </lineage>
</organism>
<evidence type="ECO:0008006" key="4">
    <source>
        <dbReference type="Google" id="ProtNLM"/>
    </source>
</evidence>
<dbReference type="SUPFAM" id="SSF52833">
    <property type="entry name" value="Thioredoxin-like"/>
    <property type="match status" value="1"/>
</dbReference>
<sequence>MHFATVAKGLVLTKSHSHTHSDSTPADSTPPSAPEPVPHKINKITTLPEFEQILTDHHHRRVIIFCVTTTYRDPDVDEEGWYHHYEKLNDVHFVRVDLDESEELEERLKPRVRPCWFSFHKGQETGWSSGGMKRFLQMHSERKGSH</sequence>
<dbReference type="Gene3D" id="3.40.30.10">
    <property type="entry name" value="Glutaredoxin"/>
    <property type="match status" value="1"/>
</dbReference>